<sequence>MQKIAFQYFRPKERGPLLCLNSFQIISLQQGLEYRLQRGEDVFTIKDCMRNTLCESLAIGDREVLFYVGQVSTLPGPDRNGPLYSSQTSSDLLWRVIQVVCCMEITRHEIP</sequence>
<evidence type="ECO:0000313" key="2">
    <source>
        <dbReference type="Proteomes" id="UP000499080"/>
    </source>
</evidence>
<proteinExistence type="predicted"/>
<dbReference type="AlphaFoldDB" id="A0A4Y2D4F3"/>
<keyword evidence="2" id="KW-1185">Reference proteome</keyword>
<name>A0A4Y2D4F3_ARAVE</name>
<dbReference type="Proteomes" id="UP000499080">
    <property type="component" value="Unassembled WGS sequence"/>
</dbReference>
<dbReference type="EMBL" id="BGPR01000286">
    <property type="protein sequence ID" value="GBM10435.1"/>
    <property type="molecule type" value="Genomic_DNA"/>
</dbReference>
<reference evidence="1 2" key="1">
    <citation type="journal article" date="2019" name="Sci. Rep.">
        <title>Orb-weaving spider Araneus ventricosus genome elucidates the spidroin gene catalogue.</title>
        <authorList>
            <person name="Kono N."/>
            <person name="Nakamura H."/>
            <person name="Ohtoshi R."/>
            <person name="Moran D.A.P."/>
            <person name="Shinohara A."/>
            <person name="Yoshida Y."/>
            <person name="Fujiwara M."/>
            <person name="Mori M."/>
            <person name="Tomita M."/>
            <person name="Arakawa K."/>
        </authorList>
    </citation>
    <scope>NUCLEOTIDE SEQUENCE [LARGE SCALE GENOMIC DNA]</scope>
</reference>
<accession>A0A4Y2D4F3</accession>
<organism evidence="1 2">
    <name type="scientific">Araneus ventricosus</name>
    <name type="common">Orbweaver spider</name>
    <name type="synonym">Epeira ventricosa</name>
    <dbReference type="NCBI Taxonomy" id="182803"/>
    <lineage>
        <taxon>Eukaryota</taxon>
        <taxon>Metazoa</taxon>
        <taxon>Ecdysozoa</taxon>
        <taxon>Arthropoda</taxon>
        <taxon>Chelicerata</taxon>
        <taxon>Arachnida</taxon>
        <taxon>Araneae</taxon>
        <taxon>Araneomorphae</taxon>
        <taxon>Entelegynae</taxon>
        <taxon>Araneoidea</taxon>
        <taxon>Araneidae</taxon>
        <taxon>Araneus</taxon>
    </lineage>
</organism>
<protein>
    <submittedName>
        <fullName evidence="1">Uncharacterized protein</fullName>
    </submittedName>
</protein>
<comment type="caution">
    <text evidence="1">The sequence shown here is derived from an EMBL/GenBank/DDBJ whole genome shotgun (WGS) entry which is preliminary data.</text>
</comment>
<gene>
    <name evidence="1" type="ORF">AVEN_263349_1</name>
</gene>
<evidence type="ECO:0000313" key="1">
    <source>
        <dbReference type="EMBL" id="GBM10435.1"/>
    </source>
</evidence>